<evidence type="ECO:0000313" key="3">
    <source>
        <dbReference type="EMBL" id="KAH1166819.1"/>
    </source>
</evidence>
<feature type="signal peptide" evidence="1">
    <location>
        <begin position="1"/>
        <end position="23"/>
    </location>
</feature>
<feature type="domain" description="VWFA" evidence="2">
    <location>
        <begin position="309"/>
        <end position="480"/>
    </location>
</feature>
<dbReference type="Proteomes" id="UP000827986">
    <property type="component" value="Unassembled WGS sequence"/>
</dbReference>
<evidence type="ECO:0000256" key="1">
    <source>
        <dbReference type="SAM" id="SignalP"/>
    </source>
</evidence>
<dbReference type="InterPro" id="IPR051266">
    <property type="entry name" value="CLCR"/>
</dbReference>
<gene>
    <name evidence="3" type="ORF">KIL84_015991</name>
</gene>
<dbReference type="CDD" id="cd00198">
    <property type="entry name" value="vWFA"/>
    <property type="match status" value="1"/>
</dbReference>
<accession>A0A9D3WRU9</accession>
<protein>
    <recommendedName>
        <fullName evidence="2">VWFA domain-containing protein</fullName>
    </recommendedName>
</protein>
<dbReference type="AlphaFoldDB" id="A0A9D3WRU9"/>
<dbReference type="Gene3D" id="3.40.50.410">
    <property type="entry name" value="von Willebrand factor, type A domain"/>
    <property type="match status" value="1"/>
</dbReference>
<dbReference type="SUPFAM" id="SSF53300">
    <property type="entry name" value="vWA-like"/>
    <property type="match status" value="1"/>
</dbReference>
<dbReference type="GO" id="GO:0005886">
    <property type="term" value="C:plasma membrane"/>
    <property type="evidence" value="ECO:0007669"/>
    <property type="project" value="TreeGrafter"/>
</dbReference>
<dbReference type="GO" id="GO:0005229">
    <property type="term" value="F:intracellularly calcium-gated chloride channel activity"/>
    <property type="evidence" value="ECO:0007669"/>
    <property type="project" value="TreeGrafter"/>
</dbReference>
<dbReference type="Pfam" id="PF08434">
    <property type="entry name" value="CLCA"/>
    <property type="match status" value="3"/>
</dbReference>
<keyword evidence="4" id="KW-1185">Reference proteome</keyword>
<organism evidence="3 4">
    <name type="scientific">Mauremys mutica</name>
    <name type="common">yellowpond turtle</name>
    <dbReference type="NCBI Taxonomy" id="74926"/>
    <lineage>
        <taxon>Eukaryota</taxon>
        <taxon>Metazoa</taxon>
        <taxon>Chordata</taxon>
        <taxon>Craniata</taxon>
        <taxon>Vertebrata</taxon>
        <taxon>Euteleostomi</taxon>
        <taxon>Archelosauria</taxon>
        <taxon>Testudinata</taxon>
        <taxon>Testudines</taxon>
        <taxon>Cryptodira</taxon>
        <taxon>Durocryptodira</taxon>
        <taxon>Testudinoidea</taxon>
        <taxon>Geoemydidae</taxon>
        <taxon>Geoemydinae</taxon>
        <taxon>Mauremys</taxon>
    </lineage>
</organism>
<dbReference type="EMBL" id="JAHDVG010000487">
    <property type="protein sequence ID" value="KAH1166819.1"/>
    <property type="molecule type" value="Genomic_DNA"/>
</dbReference>
<dbReference type="SMART" id="SM00327">
    <property type="entry name" value="VWA"/>
    <property type="match status" value="1"/>
</dbReference>
<keyword evidence="1" id="KW-0732">Signal</keyword>
<comment type="caution">
    <text evidence="3">The sequence shown here is derived from an EMBL/GenBank/DDBJ whole genome shotgun (WGS) entry which is preliminary data.</text>
</comment>
<evidence type="ECO:0000313" key="4">
    <source>
        <dbReference type="Proteomes" id="UP000827986"/>
    </source>
</evidence>
<proteinExistence type="predicted"/>
<sequence>MRCGDGAAAAAGWLLTLLTLAAARGAAVLLQGNGYDGLLVAINPQVPEDQKLLANIKEMITEASFYLFNATQRRVYFQNIKILIPATWKANSYGKPKHESYEKAEVIVAAPYWKHGDEPYTLQYGECGNMGKYIHFTPNFLVNDYLIDVYGSRGRVFVHEWAHLRWGVFDEYNNEKPFYITGQNQVKVTRCASDLTGIYICEKKSCTEGNCVINQLTGLFKEGCAFIPERTQTAKSSIMYMQSLSSVVEFCNEGNHNREAPNLQNRMCDYRSTWDVIISSMDFNNTLPRTNTSLPPPPTFSLLQKRDRVICLVLDVSHSMNGDDRINRLRQAAELYLLQVVEDNSYVGIVTFNNEGEIRSQLRQIVNKDVRKQLASYLPTAAPSGGTNICVGLQLGFEVIKKQDGNIYGSEIILLTAGEDGGIIECFSNVINSGSIIHTIALGPSAAKEVEKLAHETGGLAFFASDRLDSNDLIDGFSAISSGNGDTFSHSIQIESAGERTESYKQFSRTVTIDSTVGKDTFFVVTWQTAEPPRITLLDPNGKNYTNKDFEVNTVLQVARLQIPGIAEVGEWTYALTNTHPSPQALTMTVTSRAANSTIPAINVKAHVSSDRNEYPRSMVVYAQVSQGLSPILGANVTAVIKPETGDPLILELLDNGAGKIQMNPPRPSVISNEDIQTRVGGFSRTASGGSFIMSAVPTRPHTDVFPPCKIIDLHARTANDVIILSWTASGDDLDQGQVRGSMVQLKNGGYEDIVIAINPELPEDDNIIRNIQVVEFCDQSTHNEKATNLQNKMCNYRSTWEIIMNSSDFSNTSPINSTSPPFETSFSLLQAKDRVVCLVLDVSSSMAGVIKQKYSNLYGSELVLLTDGEDGSMSSCLTEVKNSGSIIHTIALGPNAAPELEQFSNMTGADITKNDGIYSKFFTSFKGNGRYNLKVRVQGNDKTVRRRRRQSRALYVPGYIENDLKALFEASQSYHTLPQISEPPKITLLHPSGKNYTNKDVGVDTVLQVARLQIPGIAEVEMNFSPLSCDDNQRVKQYNRLSNEDLLSAVEQFQQQYNKEISKDLSDEVIFLK</sequence>
<evidence type="ECO:0000259" key="2">
    <source>
        <dbReference type="PROSITE" id="PS50234"/>
    </source>
</evidence>
<dbReference type="PROSITE" id="PS50234">
    <property type="entry name" value="VWFA"/>
    <property type="match status" value="1"/>
</dbReference>
<dbReference type="InterPro" id="IPR036465">
    <property type="entry name" value="vWFA_dom_sf"/>
</dbReference>
<dbReference type="InterPro" id="IPR002035">
    <property type="entry name" value="VWF_A"/>
</dbReference>
<dbReference type="InterPro" id="IPR013642">
    <property type="entry name" value="CLCA_N"/>
</dbReference>
<feature type="chain" id="PRO_5038350479" description="VWFA domain-containing protein" evidence="1">
    <location>
        <begin position="24"/>
        <end position="1074"/>
    </location>
</feature>
<name>A0A9D3WRU9_9SAUR</name>
<reference evidence="3" key="1">
    <citation type="submission" date="2021-09" db="EMBL/GenBank/DDBJ databases">
        <title>The genome of Mauremys mutica provides insights into the evolution of semi-aquatic lifestyle.</title>
        <authorList>
            <person name="Gong S."/>
            <person name="Gao Y."/>
        </authorList>
    </citation>
    <scope>NUCLEOTIDE SEQUENCE</scope>
    <source>
        <strain evidence="3">MM-2020</strain>
        <tissue evidence="3">Muscle</tissue>
    </source>
</reference>
<dbReference type="PANTHER" id="PTHR10579:SF66">
    <property type="entry name" value="CALCIUM-ACTIVATED CHLORIDE CHANNEL REGULATOR 2"/>
    <property type="match status" value="1"/>
</dbReference>
<dbReference type="Pfam" id="PF13519">
    <property type="entry name" value="VWA_2"/>
    <property type="match status" value="1"/>
</dbReference>
<dbReference type="PANTHER" id="PTHR10579">
    <property type="entry name" value="CALCIUM-ACTIVATED CHLORIDE CHANNEL REGULATOR"/>
    <property type="match status" value="1"/>
</dbReference>